<dbReference type="SUPFAM" id="SSF50978">
    <property type="entry name" value="WD40 repeat-like"/>
    <property type="match status" value="1"/>
</dbReference>
<dbReference type="PANTHER" id="PTHR14091">
    <property type="entry name" value="PERIODIC TRYPTOPHAN PROTEIN 1"/>
    <property type="match status" value="1"/>
</dbReference>
<comment type="caution">
    <text evidence="3">The sequence shown here is derived from an EMBL/GenBank/DDBJ whole genome shotgun (WGS) entry which is preliminary data.</text>
</comment>
<dbReference type="InterPro" id="IPR036322">
    <property type="entry name" value="WD40_repeat_dom_sf"/>
</dbReference>
<name>A0ABR2L8H3_9EUKA</name>
<feature type="region of interest" description="Disordered" evidence="2">
    <location>
        <begin position="35"/>
        <end position="55"/>
    </location>
</feature>
<dbReference type="SMART" id="SM00320">
    <property type="entry name" value="WD40"/>
    <property type="match status" value="5"/>
</dbReference>
<dbReference type="InterPro" id="IPR015943">
    <property type="entry name" value="WD40/YVTN_repeat-like_dom_sf"/>
</dbReference>
<dbReference type="InterPro" id="IPR001680">
    <property type="entry name" value="WD40_rpt"/>
</dbReference>
<gene>
    <name evidence="3" type="ORF">M9Y10_001973</name>
</gene>
<protein>
    <submittedName>
        <fullName evidence="3">rRNA-processing protein</fullName>
    </submittedName>
</protein>
<evidence type="ECO:0000313" key="3">
    <source>
        <dbReference type="EMBL" id="KAK8899651.1"/>
    </source>
</evidence>
<sequence>MITALAWIPRGVTPEKLLPSSANDAEVDRYLQILKNEEKAKNPSPPQQDPISEEDAEIIKKYNLDKYDDDDDDEDDETALQQDYVMDDNYQVAPTNQEEEEDNIDDKILKTDFLLIVGKYGEEQVPTLEVHLFDEKQESLYIHHELLLPSFPLSIRWQDYEPRTGNQGSFAAVSSMRSEIEIWNLNIEDPICPSAVLQFHKDSVPGLSWNLNQRSALLSASIDHMAAIWSLQTLQVAASYDVGSECKASEWCPTNGTLFSVASNGGIFSYDARSGPSFSALQGTSIECLVWSGDGNQILTSLTSGEISSIDIRNPGQPLFTVQAHSGPANSIACCMAAPVIATVGDDQLCKIWRLDGPKAPIPTQIDEEDLKIGQVFTCMFCPDKPTLLAVGGSENGASLWDLENVINKEATA</sequence>
<dbReference type="InterPro" id="IPR044285">
    <property type="entry name" value="PWP1"/>
</dbReference>
<accession>A0ABR2L8H3</accession>
<dbReference type="PROSITE" id="PS50082">
    <property type="entry name" value="WD_REPEATS_2"/>
    <property type="match status" value="1"/>
</dbReference>
<dbReference type="PANTHER" id="PTHR14091:SF0">
    <property type="entry name" value="PERIODIC TRYPTOPHAN PROTEIN 1 HOMOLOG"/>
    <property type="match status" value="1"/>
</dbReference>
<keyword evidence="4" id="KW-1185">Reference proteome</keyword>
<proteinExistence type="predicted"/>
<evidence type="ECO:0000256" key="1">
    <source>
        <dbReference type="PROSITE-ProRule" id="PRU00221"/>
    </source>
</evidence>
<evidence type="ECO:0000256" key="2">
    <source>
        <dbReference type="SAM" id="MobiDB-lite"/>
    </source>
</evidence>
<dbReference type="Proteomes" id="UP001470230">
    <property type="component" value="Unassembled WGS sequence"/>
</dbReference>
<dbReference type="Gene3D" id="2.130.10.10">
    <property type="entry name" value="YVTN repeat-like/Quinoprotein amine dehydrogenase"/>
    <property type="match status" value="1"/>
</dbReference>
<evidence type="ECO:0000313" key="4">
    <source>
        <dbReference type="Proteomes" id="UP001470230"/>
    </source>
</evidence>
<dbReference type="EMBL" id="JAPFFF010000001">
    <property type="protein sequence ID" value="KAK8899651.1"/>
    <property type="molecule type" value="Genomic_DNA"/>
</dbReference>
<reference evidence="3 4" key="1">
    <citation type="submission" date="2024-04" db="EMBL/GenBank/DDBJ databases">
        <title>Tritrichomonas musculus Genome.</title>
        <authorList>
            <person name="Alves-Ferreira E."/>
            <person name="Grigg M."/>
            <person name="Lorenzi H."/>
            <person name="Galac M."/>
        </authorList>
    </citation>
    <scope>NUCLEOTIDE SEQUENCE [LARGE SCALE GENOMIC DNA]</scope>
    <source>
        <strain evidence="3 4">EAF2021</strain>
    </source>
</reference>
<feature type="repeat" description="WD" evidence="1">
    <location>
        <begin position="197"/>
        <end position="239"/>
    </location>
</feature>
<keyword evidence="1" id="KW-0853">WD repeat</keyword>
<organism evidence="3 4">
    <name type="scientific">Tritrichomonas musculus</name>
    <dbReference type="NCBI Taxonomy" id="1915356"/>
    <lineage>
        <taxon>Eukaryota</taxon>
        <taxon>Metamonada</taxon>
        <taxon>Parabasalia</taxon>
        <taxon>Tritrichomonadida</taxon>
        <taxon>Tritrichomonadidae</taxon>
        <taxon>Tritrichomonas</taxon>
    </lineage>
</organism>
<dbReference type="Pfam" id="PF00400">
    <property type="entry name" value="WD40"/>
    <property type="match status" value="1"/>
</dbReference>